<organism evidence="1 2">
    <name type="scientific">Talaromyces proteolyticus</name>
    <dbReference type="NCBI Taxonomy" id="1131652"/>
    <lineage>
        <taxon>Eukaryota</taxon>
        <taxon>Fungi</taxon>
        <taxon>Dikarya</taxon>
        <taxon>Ascomycota</taxon>
        <taxon>Pezizomycotina</taxon>
        <taxon>Eurotiomycetes</taxon>
        <taxon>Eurotiomycetidae</taxon>
        <taxon>Eurotiales</taxon>
        <taxon>Trichocomaceae</taxon>
        <taxon>Talaromyces</taxon>
        <taxon>Talaromyces sect. Bacilispori</taxon>
    </lineage>
</organism>
<proteinExistence type="predicted"/>
<dbReference type="EMBL" id="JAJTJA010000001">
    <property type="protein sequence ID" value="KAH8706043.1"/>
    <property type="molecule type" value="Genomic_DNA"/>
</dbReference>
<evidence type="ECO:0000313" key="1">
    <source>
        <dbReference type="EMBL" id="KAH8706043.1"/>
    </source>
</evidence>
<reference evidence="1" key="1">
    <citation type="submission" date="2021-12" db="EMBL/GenBank/DDBJ databases">
        <title>Convergent genome expansion in fungi linked to evolution of root-endophyte symbiosis.</title>
        <authorList>
            <consortium name="DOE Joint Genome Institute"/>
            <person name="Ke Y.-H."/>
            <person name="Bonito G."/>
            <person name="Liao H.-L."/>
            <person name="Looney B."/>
            <person name="Rojas-Flechas A."/>
            <person name="Nash J."/>
            <person name="Hameed K."/>
            <person name="Schadt C."/>
            <person name="Martin F."/>
            <person name="Crous P.W."/>
            <person name="Miettinen O."/>
            <person name="Magnuson J.K."/>
            <person name="Labbe J."/>
            <person name="Jacobson D."/>
            <person name="Doktycz M.J."/>
            <person name="Veneault-Fourrey C."/>
            <person name="Kuo A."/>
            <person name="Mondo S."/>
            <person name="Calhoun S."/>
            <person name="Riley R."/>
            <person name="Ohm R."/>
            <person name="LaButti K."/>
            <person name="Andreopoulos B."/>
            <person name="Pangilinan J."/>
            <person name="Nolan M."/>
            <person name="Tritt A."/>
            <person name="Clum A."/>
            <person name="Lipzen A."/>
            <person name="Daum C."/>
            <person name="Barry K."/>
            <person name="Grigoriev I.V."/>
            <person name="Vilgalys R."/>
        </authorList>
    </citation>
    <scope>NUCLEOTIDE SEQUENCE</scope>
    <source>
        <strain evidence="1">PMI_201</strain>
    </source>
</reference>
<dbReference type="AlphaFoldDB" id="A0AAD4L532"/>
<gene>
    <name evidence="1" type="ORF">BGW36DRAFT_368632</name>
</gene>
<dbReference type="Proteomes" id="UP001201262">
    <property type="component" value="Unassembled WGS sequence"/>
</dbReference>
<sequence length="73" mass="8455">MLISTSKCSTSVLDAKPPHLCIEPVQQLKYRTRCTLESLSTTIIEMDFPFLRYIQGKVFLNQCCKWLAYPKAR</sequence>
<accession>A0AAD4L532</accession>
<dbReference type="GeneID" id="70245302"/>
<evidence type="ECO:0000313" key="2">
    <source>
        <dbReference type="Proteomes" id="UP001201262"/>
    </source>
</evidence>
<keyword evidence="2" id="KW-1185">Reference proteome</keyword>
<comment type="caution">
    <text evidence="1">The sequence shown here is derived from an EMBL/GenBank/DDBJ whole genome shotgun (WGS) entry which is preliminary data.</text>
</comment>
<name>A0AAD4L532_9EURO</name>
<dbReference type="RefSeq" id="XP_046078664.1">
    <property type="nucleotide sequence ID" value="XM_046215015.1"/>
</dbReference>
<protein>
    <submittedName>
        <fullName evidence="1">Uncharacterized protein</fullName>
    </submittedName>
</protein>